<organism evidence="3 4">
    <name type="scientific">Desulfocucumis palustris</name>
    <dbReference type="NCBI Taxonomy" id="1898651"/>
    <lineage>
        <taxon>Bacteria</taxon>
        <taxon>Bacillati</taxon>
        <taxon>Bacillota</taxon>
        <taxon>Clostridia</taxon>
        <taxon>Eubacteriales</taxon>
        <taxon>Desulfocucumaceae</taxon>
        <taxon>Desulfocucumis</taxon>
    </lineage>
</organism>
<dbReference type="GO" id="GO:0008830">
    <property type="term" value="F:dTDP-4-dehydrorhamnose 3,5-epimerase activity"/>
    <property type="evidence" value="ECO:0007669"/>
    <property type="project" value="InterPro"/>
</dbReference>
<dbReference type="InterPro" id="IPR014710">
    <property type="entry name" value="RmlC-like_jellyroll"/>
</dbReference>
<sequence length="155" mass="17523">MIKPYHSGRFKALGLHTKYDEELVVTSAKDVIRGLHFQGHPLPQIKVISCAKGKILDVVVDIRKGSPTYAKWDSFILDSENSYVLYVPEGLAHGYAVFEENTIVCYRMSNIFSAELEGGIRWDSVGVEWGIESPVISERDRNLIPLCDIDSKFIY</sequence>
<evidence type="ECO:0000256" key="2">
    <source>
        <dbReference type="PIRSR" id="PIRSR600888-3"/>
    </source>
</evidence>
<dbReference type="PANTHER" id="PTHR21047">
    <property type="entry name" value="DTDP-6-DEOXY-D-GLUCOSE-3,5 EPIMERASE"/>
    <property type="match status" value="1"/>
</dbReference>
<dbReference type="AlphaFoldDB" id="A0A2L2XB69"/>
<dbReference type="GO" id="GO:0019305">
    <property type="term" value="P:dTDP-rhamnose biosynthetic process"/>
    <property type="evidence" value="ECO:0007669"/>
    <property type="project" value="TreeGrafter"/>
</dbReference>
<dbReference type="CDD" id="cd00438">
    <property type="entry name" value="cupin_RmlC"/>
    <property type="match status" value="1"/>
</dbReference>
<name>A0A2L2XB69_9FIRM</name>
<feature type="site" description="Participates in a stacking interaction with the thymidine ring of dTDP-4-oxo-6-deoxyglucose" evidence="2">
    <location>
        <position position="112"/>
    </location>
</feature>
<dbReference type="SUPFAM" id="SSF51182">
    <property type="entry name" value="RmlC-like cupins"/>
    <property type="match status" value="1"/>
</dbReference>
<evidence type="ECO:0000313" key="3">
    <source>
        <dbReference type="EMBL" id="GBF33448.1"/>
    </source>
</evidence>
<comment type="caution">
    <text evidence="3">The sequence shown here is derived from an EMBL/GenBank/DDBJ whole genome shotgun (WGS) entry which is preliminary data.</text>
</comment>
<dbReference type="InterPro" id="IPR011051">
    <property type="entry name" value="RmlC_Cupin_sf"/>
</dbReference>
<feature type="active site" description="Proton donor" evidence="1">
    <location>
        <position position="106"/>
    </location>
</feature>
<dbReference type="Proteomes" id="UP000239549">
    <property type="component" value="Unassembled WGS sequence"/>
</dbReference>
<proteinExistence type="predicted"/>
<dbReference type="GO" id="GO:0005829">
    <property type="term" value="C:cytosol"/>
    <property type="evidence" value="ECO:0007669"/>
    <property type="project" value="TreeGrafter"/>
</dbReference>
<dbReference type="PANTHER" id="PTHR21047:SF2">
    <property type="entry name" value="THYMIDINE DIPHOSPHO-4-KETO-RHAMNOSE 3,5-EPIMERASE"/>
    <property type="match status" value="1"/>
</dbReference>
<dbReference type="InterPro" id="IPR000888">
    <property type="entry name" value="RmlC-like"/>
</dbReference>
<evidence type="ECO:0000256" key="1">
    <source>
        <dbReference type="PIRSR" id="PIRSR600888-1"/>
    </source>
</evidence>
<dbReference type="EMBL" id="BFAV01000102">
    <property type="protein sequence ID" value="GBF33448.1"/>
    <property type="molecule type" value="Genomic_DNA"/>
</dbReference>
<protein>
    <submittedName>
        <fullName evidence="3">dTDP-4-dehydrorhamnose 3,5-epimerase</fullName>
    </submittedName>
</protein>
<dbReference type="Pfam" id="PF00908">
    <property type="entry name" value="dTDP_sugar_isom"/>
    <property type="match status" value="1"/>
</dbReference>
<gene>
    <name evidence="3" type="ORF">DCCM_2549</name>
</gene>
<feature type="active site" description="Proton acceptor" evidence="1">
    <location>
        <position position="36"/>
    </location>
</feature>
<dbReference type="Gene3D" id="2.60.120.10">
    <property type="entry name" value="Jelly Rolls"/>
    <property type="match status" value="1"/>
</dbReference>
<dbReference type="GO" id="GO:0000271">
    <property type="term" value="P:polysaccharide biosynthetic process"/>
    <property type="evidence" value="ECO:0007669"/>
    <property type="project" value="TreeGrafter"/>
</dbReference>
<accession>A0A2L2XB69</accession>
<keyword evidence="4" id="KW-1185">Reference proteome</keyword>
<evidence type="ECO:0000313" key="4">
    <source>
        <dbReference type="Proteomes" id="UP000239549"/>
    </source>
</evidence>
<reference evidence="4" key="1">
    <citation type="submission" date="2018-02" db="EMBL/GenBank/DDBJ databases">
        <title>Genome sequence of Desulfocucumis palustris strain NAW-5.</title>
        <authorList>
            <person name="Watanabe M."/>
            <person name="Kojima H."/>
            <person name="Fukui M."/>
        </authorList>
    </citation>
    <scope>NUCLEOTIDE SEQUENCE [LARGE SCALE GENOMIC DNA]</scope>
    <source>
        <strain evidence="4">NAW-5</strain>
    </source>
</reference>